<dbReference type="RefSeq" id="WP_114592954.1">
    <property type="nucleotide sequence ID" value="NZ_CP031165.1"/>
</dbReference>
<keyword evidence="3" id="KW-0645">Protease</keyword>
<feature type="signal peptide" evidence="2">
    <location>
        <begin position="1"/>
        <end position="22"/>
    </location>
</feature>
<proteinExistence type="predicted"/>
<keyword evidence="2" id="KW-0732">Signal</keyword>
<dbReference type="GO" id="GO:0008233">
    <property type="term" value="F:peptidase activity"/>
    <property type="evidence" value="ECO:0007669"/>
    <property type="project" value="UniProtKB-KW"/>
</dbReference>
<dbReference type="GO" id="GO:0006508">
    <property type="term" value="P:proteolysis"/>
    <property type="evidence" value="ECO:0007669"/>
    <property type="project" value="UniProtKB-KW"/>
</dbReference>
<accession>A0A346Y2E1</accession>
<sequence length="278" mass="28934">MTTITRTGAALLALAFFLAACGGDDAPVADLTATTEPAEDEEPTVPPAPPAPTTEEEASGVKDAPTIEATIPPAPTPAPAPTATPVPVPAAPAPPPAPAVSDAMDQFGDDMGAGGAASYDSYVTITDDTGAIQLDVPAEWTDIDGRPYTDDQGRQLFDVRASPDLQGYLDTWDVPAVIVTASREVAQTENEVTLLDELVGPFSEACTYLGREPYDDGLYVGQVDVFDACGGTQTGYIILGAVPSSRAFVIRVQVQVVQERDIEALIQALNTFVIVGDV</sequence>
<gene>
    <name evidence="3" type="ORF">DVS28_a3968</name>
</gene>
<feature type="chain" id="PRO_5038950203" evidence="2">
    <location>
        <begin position="23"/>
        <end position="278"/>
    </location>
</feature>
<feature type="compositionally biased region" description="Pro residues" evidence="1">
    <location>
        <begin position="72"/>
        <end position="86"/>
    </location>
</feature>
<dbReference type="EMBL" id="CP031165">
    <property type="protein sequence ID" value="AXV08638.1"/>
    <property type="molecule type" value="Genomic_DNA"/>
</dbReference>
<dbReference type="KEGG" id="euz:DVS28_a3968"/>
<keyword evidence="3" id="KW-0378">Hydrolase</keyword>
<feature type="region of interest" description="Disordered" evidence="1">
    <location>
        <begin position="67"/>
        <end position="86"/>
    </location>
</feature>
<feature type="region of interest" description="Disordered" evidence="1">
    <location>
        <begin position="34"/>
        <end position="61"/>
    </location>
</feature>
<dbReference type="OrthoDB" id="73775at2"/>
<reference evidence="3 4" key="1">
    <citation type="submission" date="2018-09" db="EMBL/GenBank/DDBJ databases">
        <title>Complete genome sequence of Euzebya sp. DY32-46 isolated from seawater of Pacific Ocean.</title>
        <authorList>
            <person name="Xu L."/>
            <person name="Wu Y.-H."/>
            <person name="Xu X.-W."/>
        </authorList>
    </citation>
    <scope>NUCLEOTIDE SEQUENCE [LARGE SCALE GENOMIC DNA]</scope>
    <source>
        <strain evidence="3 4">DY32-46</strain>
    </source>
</reference>
<name>A0A346Y2E1_9ACTN</name>
<protein>
    <submittedName>
        <fullName evidence="3">Serine protease, DegP/HtrA, do-like</fullName>
    </submittedName>
</protein>
<evidence type="ECO:0000256" key="2">
    <source>
        <dbReference type="SAM" id="SignalP"/>
    </source>
</evidence>
<organism evidence="3 4">
    <name type="scientific">Euzebya pacifica</name>
    <dbReference type="NCBI Taxonomy" id="1608957"/>
    <lineage>
        <taxon>Bacteria</taxon>
        <taxon>Bacillati</taxon>
        <taxon>Actinomycetota</taxon>
        <taxon>Nitriliruptoria</taxon>
        <taxon>Euzebyales</taxon>
    </lineage>
</organism>
<keyword evidence="4" id="KW-1185">Reference proteome</keyword>
<dbReference type="Proteomes" id="UP000264006">
    <property type="component" value="Chromosome"/>
</dbReference>
<dbReference type="AlphaFoldDB" id="A0A346Y2E1"/>
<evidence type="ECO:0000313" key="3">
    <source>
        <dbReference type="EMBL" id="AXV08638.1"/>
    </source>
</evidence>
<evidence type="ECO:0000313" key="4">
    <source>
        <dbReference type="Proteomes" id="UP000264006"/>
    </source>
</evidence>
<dbReference type="PROSITE" id="PS51257">
    <property type="entry name" value="PROKAR_LIPOPROTEIN"/>
    <property type="match status" value="1"/>
</dbReference>
<evidence type="ECO:0000256" key="1">
    <source>
        <dbReference type="SAM" id="MobiDB-lite"/>
    </source>
</evidence>